<dbReference type="PANTHER" id="PTHR43861">
    <property type="entry name" value="TRANS-ACONITATE 2-METHYLTRANSFERASE-RELATED"/>
    <property type="match status" value="1"/>
</dbReference>
<dbReference type="Pfam" id="PF13489">
    <property type="entry name" value="Methyltransf_23"/>
    <property type="match status" value="1"/>
</dbReference>
<proteinExistence type="predicted"/>
<name>A0A5B0VYN3_RHITR</name>
<dbReference type="Proteomes" id="UP000323608">
    <property type="component" value="Unassembled WGS sequence"/>
</dbReference>
<sequence length="202" mass="22341">MARDDPTSSFYDHSAAIYAARDRSLPQRRLDAFLNALPAGASILELGCGGGQDAAYMISQGFNVTPTDGSPEMAKQAEKLIGKPVIVRRFEELEDDQLYDGIWAEASLLHVRRPDLPGIFNRIRKALKDGGLFHASFKAGEAEGYDSFGRYYNYISTDGLNDLLISAGWKDISLNETDGGGYDGKPTRWLRMRARRSIRSAT</sequence>
<protein>
    <submittedName>
        <fullName evidence="1">Class I SAM-dependent methyltransferase</fullName>
    </submittedName>
</protein>
<dbReference type="SUPFAM" id="SSF53335">
    <property type="entry name" value="S-adenosyl-L-methionine-dependent methyltransferases"/>
    <property type="match status" value="1"/>
</dbReference>
<dbReference type="InterPro" id="IPR029063">
    <property type="entry name" value="SAM-dependent_MTases_sf"/>
</dbReference>
<dbReference type="Gene3D" id="3.40.50.150">
    <property type="entry name" value="Vaccinia Virus protein VP39"/>
    <property type="match status" value="1"/>
</dbReference>
<organism evidence="1 2">
    <name type="scientific">Rhizobium tropici</name>
    <dbReference type="NCBI Taxonomy" id="398"/>
    <lineage>
        <taxon>Bacteria</taxon>
        <taxon>Pseudomonadati</taxon>
        <taxon>Pseudomonadota</taxon>
        <taxon>Alphaproteobacteria</taxon>
        <taxon>Hyphomicrobiales</taxon>
        <taxon>Rhizobiaceae</taxon>
        <taxon>Rhizobium/Agrobacterium group</taxon>
        <taxon>Rhizobium</taxon>
    </lineage>
</organism>
<dbReference type="EMBL" id="VNIP01000010">
    <property type="protein sequence ID" value="KAA1178849.1"/>
    <property type="molecule type" value="Genomic_DNA"/>
</dbReference>
<keyword evidence="1" id="KW-0808">Transferase</keyword>
<evidence type="ECO:0000313" key="1">
    <source>
        <dbReference type="EMBL" id="KAA1178849.1"/>
    </source>
</evidence>
<gene>
    <name evidence="1" type="ORF">FP026_20570</name>
</gene>
<dbReference type="GO" id="GO:0008168">
    <property type="term" value="F:methyltransferase activity"/>
    <property type="evidence" value="ECO:0007669"/>
    <property type="project" value="UniProtKB-KW"/>
</dbReference>
<dbReference type="GO" id="GO:0032259">
    <property type="term" value="P:methylation"/>
    <property type="evidence" value="ECO:0007669"/>
    <property type="project" value="UniProtKB-KW"/>
</dbReference>
<evidence type="ECO:0000313" key="2">
    <source>
        <dbReference type="Proteomes" id="UP000323608"/>
    </source>
</evidence>
<comment type="caution">
    <text evidence="1">The sequence shown here is derived from an EMBL/GenBank/DDBJ whole genome shotgun (WGS) entry which is preliminary data.</text>
</comment>
<dbReference type="PROSITE" id="PS50007">
    <property type="entry name" value="PIPLC_X_DOMAIN"/>
    <property type="match status" value="1"/>
</dbReference>
<dbReference type="AlphaFoldDB" id="A0A5B0VYN3"/>
<dbReference type="RefSeq" id="WP_149636452.1">
    <property type="nucleotide sequence ID" value="NZ_VNIP01000010.1"/>
</dbReference>
<accession>A0A5B0VYN3</accession>
<dbReference type="OrthoDB" id="9804312at2"/>
<keyword evidence="1" id="KW-0489">Methyltransferase</keyword>
<reference evidence="1 2" key="1">
    <citation type="submission" date="2019-07" db="EMBL/GenBank/DDBJ databases">
        <title>The Draft Genome Sequence of Rhizobium tropici SARCC-755 Associated with Superior Nodulation on Pigeonpea (Cajanus cajan (L.) Millsp.).</title>
        <authorList>
            <person name="Bopape F.L."/>
            <person name="Hassen A.I."/>
            <person name="Swanevelder Z.H."/>
            <person name="Gwata E.T."/>
        </authorList>
    </citation>
    <scope>NUCLEOTIDE SEQUENCE [LARGE SCALE GENOMIC DNA]</scope>
    <source>
        <strain evidence="1 2">SARCC-755</strain>
    </source>
</reference>
<dbReference type="PANTHER" id="PTHR43861:SF1">
    <property type="entry name" value="TRANS-ACONITATE 2-METHYLTRANSFERASE"/>
    <property type="match status" value="1"/>
</dbReference>
<dbReference type="CDD" id="cd02440">
    <property type="entry name" value="AdoMet_MTases"/>
    <property type="match status" value="1"/>
</dbReference>